<dbReference type="STRING" id="5217.A0A4Q1BIV2"/>
<dbReference type="GO" id="GO:0008331">
    <property type="term" value="F:high voltage-gated calcium channel activity"/>
    <property type="evidence" value="ECO:0007669"/>
    <property type="project" value="TreeGrafter"/>
</dbReference>
<evidence type="ECO:0000256" key="8">
    <source>
        <dbReference type="ARBA" id="ARBA00022837"/>
    </source>
</evidence>
<dbReference type="InterPro" id="IPR005821">
    <property type="entry name" value="Ion_trans_dom"/>
</dbReference>
<feature type="transmembrane region" description="Helical" evidence="18">
    <location>
        <begin position="443"/>
        <end position="468"/>
    </location>
</feature>
<feature type="transmembrane region" description="Helical" evidence="18">
    <location>
        <begin position="1700"/>
        <end position="1719"/>
    </location>
</feature>
<dbReference type="Gene3D" id="1.20.120.350">
    <property type="entry name" value="Voltage-gated potassium channels. Chain C"/>
    <property type="match status" value="5"/>
</dbReference>
<dbReference type="Gene3D" id="1.10.287.70">
    <property type="match status" value="4"/>
</dbReference>
<feature type="transmembrane region" description="Helical" evidence="18">
    <location>
        <begin position="1806"/>
        <end position="1825"/>
    </location>
</feature>
<dbReference type="OrthoDB" id="416585at2759"/>
<dbReference type="PANTHER" id="PTHR45628">
    <property type="entry name" value="VOLTAGE-DEPENDENT CALCIUM CHANNEL TYPE A SUBUNIT ALPHA-1"/>
    <property type="match status" value="1"/>
</dbReference>
<feature type="transmembrane region" description="Helical" evidence="18">
    <location>
        <begin position="1667"/>
        <end position="1688"/>
    </location>
</feature>
<feature type="compositionally biased region" description="Low complexity" evidence="17">
    <location>
        <begin position="239"/>
        <end position="253"/>
    </location>
</feature>
<name>A0A4Q1BIV2_TREME</name>
<feature type="region of interest" description="Disordered" evidence="17">
    <location>
        <begin position="227"/>
        <end position="289"/>
    </location>
</feature>
<keyword evidence="13" id="KW-0325">Glycoprotein</keyword>
<dbReference type="Pfam" id="PF00520">
    <property type="entry name" value="Ion_trans"/>
    <property type="match status" value="4"/>
</dbReference>
<feature type="compositionally biased region" description="Polar residues" evidence="17">
    <location>
        <begin position="275"/>
        <end position="287"/>
    </location>
</feature>
<feature type="transmembrane region" description="Helical" evidence="18">
    <location>
        <begin position="1637"/>
        <end position="1655"/>
    </location>
</feature>
<evidence type="ECO:0000256" key="13">
    <source>
        <dbReference type="ARBA" id="ARBA00023180"/>
    </source>
</evidence>
<keyword evidence="6" id="KW-0107">Calcium channel</keyword>
<evidence type="ECO:0000256" key="18">
    <source>
        <dbReference type="SAM" id="Phobius"/>
    </source>
</evidence>
<feature type="compositionally biased region" description="Polar residues" evidence="17">
    <location>
        <begin position="2194"/>
        <end position="2225"/>
    </location>
</feature>
<gene>
    <name evidence="20" type="ORF">M231_05095</name>
</gene>
<keyword evidence="5" id="KW-0109">Calcium transport</keyword>
<dbReference type="PANTHER" id="PTHR45628:SF7">
    <property type="entry name" value="VOLTAGE-DEPENDENT CALCIUM CHANNEL TYPE A SUBUNIT ALPHA-1"/>
    <property type="match status" value="1"/>
</dbReference>
<keyword evidence="12 18" id="KW-0472">Membrane</keyword>
<protein>
    <recommendedName>
        <fullName evidence="16">Calcium-channel protein CCH1</fullName>
    </recommendedName>
</protein>
<evidence type="ECO:0000256" key="5">
    <source>
        <dbReference type="ARBA" id="ARBA00022568"/>
    </source>
</evidence>
<reference evidence="20 21" key="1">
    <citation type="submission" date="2016-06" db="EMBL/GenBank/DDBJ databases">
        <title>Evolution of pathogenesis and genome organization in the Tremellales.</title>
        <authorList>
            <person name="Cuomo C."/>
            <person name="Litvintseva A."/>
            <person name="Heitman J."/>
            <person name="Chen Y."/>
            <person name="Sun S."/>
            <person name="Springer D."/>
            <person name="Dromer F."/>
            <person name="Young S."/>
            <person name="Zeng Q."/>
            <person name="Chapman S."/>
            <person name="Gujja S."/>
            <person name="Saif S."/>
            <person name="Birren B."/>
        </authorList>
    </citation>
    <scope>NUCLEOTIDE SEQUENCE [LARGE SCALE GENOMIC DNA]</scope>
    <source>
        <strain evidence="20 21">ATCC 28783</strain>
    </source>
</reference>
<keyword evidence="7 18" id="KW-0812">Transmembrane</keyword>
<dbReference type="InterPro" id="IPR027359">
    <property type="entry name" value="Volt_channel_dom_sf"/>
</dbReference>
<dbReference type="GO" id="GO:0005509">
    <property type="term" value="F:calcium ion binding"/>
    <property type="evidence" value="ECO:0007669"/>
    <property type="project" value="InterPro"/>
</dbReference>
<evidence type="ECO:0000256" key="16">
    <source>
        <dbReference type="ARBA" id="ARBA00067459"/>
    </source>
</evidence>
<evidence type="ECO:0000256" key="2">
    <source>
        <dbReference type="ARBA" id="ARBA00022448"/>
    </source>
</evidence>
<feature type="transmembrane region" description="Helical" evidence="18">
    <location>
        <begin position="989"/>
        <end position="1020"/>
    </location>
</feature>
<evidence type="ECO:0000256" key="12">
    <source>
        <dbReference type="ARBA" id="ARBA00023136"/>
    </source>
</evidence>
<evidence type="ECO:0000256" key="9">
    <source>
        <dbReference type="ARBA" id="ARBA00022882"/>
    </source>
</evidence>
<keyword evidence="10 18" id="KW-1133">Transmembrane helix</keyword>
<evidence type="ECO:0000256" key="3">
    <source>
        <dbReference type="ARBA" id="ARBA00022475"/>
    </source>
</evidence>
<evidence type="ECO:0000256" key="6">
    <source>
        <dbReference type="ARBA" id="ARBA00022673"/>
    </source>
</evidence>
<evidence type="ECO:0000256" key="15">
    <source>
        <dbReference type="ARBA" id="ARBA00061395"/>
    </source>
</evidence>
<feature type="domain" description="EF-hand" evidence="19">
    <location>
        <begin position="1898"/>
        <end position="1933"/>
    </location>
</feature>
<feature type="transmembrane region" description="Helical" evidence="18">
    <location>
        <begin position="1304"/>
        <end position="1324"/>
    </location>
</feature>
<evidence type="ECO:0000256" key="11">
    <source>
        <dbReference type="ARBA" id="ARBA00023065"/>
    </source>
</evidence>
<feature type="transmembrane region" description="Helical" evidence="18">
    <location>
        <begin position="1378"/>
        <end position="1405"/>
    </location>
</feature>
<feature type="transmembrane region" description="Helical" evidence="18">
    <location>
        <begin position="775"/>
        <end position="796"/>
    </location>
</feature>
<dbReference type="InterPro" id="IPR002048">
    <property type="entry name" value="EF_hand_dom"/>
</dbReference>
<proteinExistence type="inferred from homology"/>
<feature type="transmembrane region" description="Helical" evidence="18">
    <location>
        <begin position="1557"/>
        <end position="1580"/>
    </location>
</feature>
<feature type="compositionally biased region" description="Basic and acidic residues" evidence="17">
    <location>
        <begin position="1212"/>
        <end position="1223"/>
    </location>
</feature>
<feature type="compositionally biased region" description="Low complexity" evidence="17">
    <location>
        <begin position="53"/>
        <end position="62"/>
    </location>
</feature>
<feature type="transmembrane region" description="Helical" evidence="18">
    <location>
        <begin position="1760"/>
        <end position="1786"/>
    </location>
</feature>
<feature type="transmembrane region" description="Helical" evidence="18">
    <location>
        <begin position="1072"/>
        <end position="1097"/>
    </location>
</feature>
<evidence type="ECO:0000256" key="1">
    <source>
        <dbReference type="ARBA" id="ARBA00004651"/>
    </source>
</evidence>
<dbReference type="FunCoup" id="A0A4Q1BIV2">
    <property type="interactions" value="27"/>
</dbReference>
<sequence length="2265" mass="252322">MAHLLPSPQLAGSDRATTQPSNPSRLSPSLSPSEDRSSSFHSTTEMATSPRMPGSGLSSPRLGRSHIPTHPINTAVSTSSAVRTPSPSPLPSPVSPTASGEGLSKRLSWNRHQSGQAGGLAVATQQNISPRLPSIGDEPAKQAVWSPSDEETTQVLRSPYLEGRSGMGTTSSLNPYHEERMRLSSRLKDNLSPTHINGHHSYSFDASHSPGHDDYIEEWDLSAGLHSIPTVPPPHRPLHSAPPTAPASYAPDDPLSPWTTNPYRHKSLGDLPYSAQMSSDSMTSLEGSNAPIDDMELLTAPDSSAISAKHRRQPSKRVYDNHGLARPSAPRRLASVMRNGTIRSMTRTIRQASVRVVNIVGHDEPGMVRLQDENVWDGDGPASGSKEGLETEGEEMYEMRREEMGMDIPAPRPGPLPPEPGLRGRTLGLFGVKSRIRRSMAGVLGWSWTEPVILLLIIANVVVLAIQGSTPLTSPRLDPGYFTSWEDYVLFALFIVFTLEMFARMVVTGLILDPDTSIREYLFAPTGLIPSIEKHLNISHTSSKTILNRPTPIAKPHWAARRTSTVDLPSASHKKTTLPATISELPFQRAVARQQALAAYGRPYLRHSWHRIDLVAVVAFWLMFILAVIGQEATSTYHVYLFRALSVLRAARLLVVTSGTSTILHSLKRAGPLLVTVAYFVVFAGVLFSIIGVQSFRGSFRRQCVLTNPFNGSDTVQTGQACGGWLNVSGEVVSYLNLDGSVADQGSKGYICPMSEVCQTLSTNPNGNAQSFDNIFAALVQVIVISSVNTWAQTMYMAMDSDYYSSSLYFLSAVIVLNFWLINLVVAVVVNTFKDIRAATKRSAFGADQSMLGIDNPWANENKGMKKSALLRLYERTEITWVLLVVVDLVAQACKTASSSSDTLTLLKNLELVFTLVFDLEILIRAAGHIPEWKAFLASPRNSFDLFLALTCSIIQIPAVVHAGVYPWLTVFQLLRWYRVILAFPRMKPLLITVFGSFAGMLNLIVFLILINFIGALVAIQLLRGDLTSDQTITFSQTYNSFLGMYQIFSSENWTTVLYGAMSAEYQWTQGWLAAIFLCGWFLFAYFIVLQMFIAVINENFAVAEEQKRKQQIEAFIRKSEPVSVHVSWIDRLNPYRLIKAHHRAVKVNALPANLVLPLKQSVGAEVGGISNKVTEMEKEDSNAPMRRLFGFERDEKLPRRRSRLLSTRMDDMGHMEDDDRGLTDLLPPLTTGPSADEHLDTLRERRNKQADFIAAHPSFDQSLWLFKQRNPIRRFCQSCVSPAYGERIFGRPPNPVLRLSVKIAVFVAVVASIVVAAIATPMYRKNFYARHGIYRGTWFDLTEVALGSVFIFEAAIKIIADGFIFAPNAYLLSLWNVLDFIVLITLVVNTTTSLIFIGGLSRVTRALKSFRALRLITLFGRLRDTLHAVLFAGALKILDASILMILYIIPFAVWGVNIFAGQLYSCNDGNASGISNCINEYLSTPIDDSLAFLAPRVWENPAGLGQTVWNFDTFRSSILILFEIVSLEGWIDVMTSSMNIAGRDLQPVSNASQWNAIFFVIFNLLGAAVILALFVSIIIGNFSLRSGSALLTAEQNHWQDLAKFIKAQTPSQLPKLRPQTALREWCYERATNKHGYWTRAFTGLYYIHIFLLMTEDFSNNILDDVALDWVFLLFSLIYAIDILVRFYGLGFKSFRANGWNLFDVIVVTGSFATTIPALRAASRGLPGDQVNIQLQKLFLVSIALKLVQRISSLNQLFKTSVASLPAIGNLFLLWATLFIFFSILYLEVFGLTKQGDNSGSRFQNYYSFGNTLIMLAFMSTGEGWNGYMHDYTITFPRCTENKDFFLTDCGSPSWAFGLFISWNILSMYIFVNMFTGVVVESFAYVYQMPGGASLNREEMRAFKKVWAEFDVERTGYIRKKDFIKFFSQLSGVFEVRPYPPEYSVHNIIRASIPDPVASASGRVLVAKGVEYAVDVRKVETLVGRIDFNRVRDRRRVFNRLYHEARISEEPGRGISFTHMLMMLSHYKLIDDEKALLLDDLLIRRAKTDRVTDLVNLERVRGLLRTIWCRKRFLVAREENRRALYGETMGRLCTPLSLTVPPAASSSLLTLRSNSNVFCFVGLSSVSHKPSHAKKSLGIPAIVLEHTPNTPEEENENPFDTSIRETLSSPSPVDSRATSPAASPALRPSPTLHTPGSTHSRYPSFSQNSMRTPLSRQPSDASMLSSEDAHRRAESVDEPHTEGYMESMATSVWGDMMRHAVDEEI</sequence>
<dbReference type="InterPro" id="IPR050599">
    <property type="entry name" value="VDCC_alpha-1_subunit"/>
</dbReference>
<dbReference type="VEuPathDB" id="FungiDB:TREMEDRAFT_40774"/>
<feature type="region of interest" description="Disordered" evidence="17">
    <location>
        <begin position="1"/>
        <end position="103"/>
    </location>
</feature>
<feature type="transmembrane region" description="Helical" evidence="18">
    <location>
        <begin position="673"/>
        <end position="693"/>
    </location>
</feature>
<dbReference type="EMBL" id="SDIL01000064">
    <property type="protein sequence ID" value="RXK37619.1"/>
    <property type="molecule type" value="Genomic_DNA"/>
</dbReference>
<dbReference type="GO" id="GO:0005891">
    <property type="term" value="C:voltage-gated calcium channel complex"/>
    <property type="evidence" value="ECO:0007669"/>
    <property type="project" value="TreeGrafter"/>
</dbReference>
<keyword evidence="21" id="KW-1185">Reference proteome</keyword>
<feature type="transmembrane region" description="Helical" evidence="18">
    <location>
        <begin position="1869"/>
        <end position="1887"/>
    </location>
</feature>
<evidence type="ECO:0000256" key="7">
    <source>
        <dbReference type="ARBA" id="ARBA00022692"/>
    </source>
</evidence>
<comment type="subcellular location">
    <subcellularLocation>
        <location evidence="1">Cell membrane</location>
        <topology evidence="1">Multi-pass membrane protein</topology>
    </subcellularLocation>
</comment>
<feature type="region of interest" description="Disordered" evidence="17">
    <location>
        <begin position="372"/>
        <end position="392"/>
    </location>
</feature>
<feature type="transmembrane region" description="Helical" evidence="18">
    <location>
        <begin position="808"/>
        <end position="833"/>
    </location>
</feature>
<keyword evidence="4" id="KW-0597">Phosphoprotein</keyword>
<keyword evidence="8" id="KW-0106">Calcium</keyword>
<evidence type="ECO:0000259" key="19">
    <source>
        <dbReference type="PROSITE" id="PS50222"/>
    </source>
</evidence>
<feature type="region of interest" description="Disordered" evidence="17">
    <location>
        <begin position="2147"/>
        <end position="2242"/>
    </location>
</feature>
<feature type="compositionally biased region" description="Low complexity" evidence="17">
    <location>
        <begin position="1224"/>
        <end position="1234"/>
    </location>
</feature>
<feature type="transmembrane region" description="Helical" evidence="18">
    <location>
        <begin position="1345"/>
        <end position="1366"/>
    </location>
</feature>
<dbReference type="GO" id="GO:0098703">
    <property type="term" value="P:calcium ion import across plasma membrane"/>
    <property type="evidence" value="ECO:0007669"/>
    <property type="project" value="TreeGrafter"/>
</dbReference>
<dbReference type="Proteomes" id="UP000289152">
    <property type="component" value="Unassembled WGS sequence"/>
</dbReference>
<dbReference type="FunFam" id="1.10.287.70:FF:000118">
    <property type="entry name" value="Calcium channel subunit Cch1"/>
    <property type="match status" value="1"/>
</dbReference>
<feature type="transmembrane region" description="Helical" evidence="18">
    <location>
        <begin position="946"/>
        <end position="969"/>
    </location>
</feature>
<keyword evidence="14" id="KW-0407">Ion channel</keyword>
<keyword evidence="2" id="KW-0813">Transport</keyword>
<dbReference type="InParanoid" id="A0A4Q1BIV2"/>
<dbReference type="SUPFAM" id="SSF81324">
    <property type="entry name" value="Voltage-gated potassium channels"/>
    <property type="match status" value="4"/>
</dbReference>
<feature type="compositionally biased region" description="Low complexity" evidence="17">
    <location>
        <begin position="20"/>
        <end position="32"/>
    </location>
</feature>
<feature type="transmembrane region" description="Helical" evidence="18">
    <location>
        <begin position="488"/>
        <end position="512"/>
    </location>
</feature>
<feature type="region of interest" description="Disordered" evidence="17">
    <location>
        <begin position="304"/>
        <end position="332"/>
    </location>
</feature>
<keyword evidence="3" id="KW-1003">Cell membrane</keyword>
<evidence type="ECO:0000313" key="20">
    <source>
        <dbReference type="EMBL" id="RXK37619.1"/>
    </source>
</evidence>
<evidence type="ECO:0000256" key="17">
    <source>
        <dbReference type="SAM" id="MobiDB-lite"/>
    </source>
</evidence>
<evidence type="ECO:0000256" key="14">
    <source>
        <dbReference type="ARBA" id="ARBA00023303"/>
    </source>
</evidence>
<feature type="compositionally biased region" description="Low complexity" evidence="17">
    <location>
        <begin position="2175"/>
        <end position="2192"/>
    </location>
</feature>
<accession>A0A4Q1BIV2</accession>
<organism evidence="20 21">
    <name type="scientific">Tremella mesenterica</name>
    <name type="common">Jelly fungus</name>
    <dbReference type="NCBI Taxonomy" id="5217"/>
    <lineage>
        <taxon>Eukaryota</taxon>
        <taxon>Fungi</taxon>
        <taxon>Dikarya</taxon>
        <taxon>Basidiomycota</taxon>
        <taxon>Agaricomycotina</taxon>
        <taxon>Tremellomycetes</taxon>
        <taxon>Tremellales</taxon>
        <taxon>Tremellaceae</taxon>
        <taxon>Tremella</taxon>
    </lineage>
</organism>
<comment type="similarity">
    <text evidence="15">Belongs to the calcium channel alpha-1 subunit (TC 1.A.1.11) family.</text>
</comment>
<keyword evidence="9" id="KW-0851">Voltage-gated channel</keyword>
<feature type="transmembrane region" description="Helical" evidence="18">
    <location>
        <begin position="612"/>
        <end position="630"/>
    </location>
</feature>
<dbReference type="PROSITE" id="PS50222">
    <property type="entry name" value="EF_HAND_2"/>
    <property type="match status" value="1"/>
</dbReference>
<dbReference type="FunFam" id="1.10.287.70:FF:000093">
    <property type="entry name" value="Calcium channel subunit Cch1"/>
    <property type="match status" value="1"/>
</dbReference>
<evidence type="ECO:0000313" key="21">
    <source>
        <dbReference type="Proteomes" id="UP000289152"/>
    </source>
</evidence>
<feature type="compositionally biased region" description="Polar residues" evidence="17">
    <location>
        <begin position="71"/>
        <end position="83"/>
    </location>
</feature>
<evidence type="ECO:0000256" key="10">
    <source>
        <dbReference type="ARBA" id="ARBA00022989"/>
    </source>
</evidence>
<evidence type="ECO:0000256" key="4">
    <source>
        <dbReference type="ARBA" id="ARBA00022553"/>
    </source>
</evidence>
<feature type="region of interest" description="Disordered" evidence="17">
    <location>
        <begin position="1212"/>
        <end position="1235"/>
    </location>
</feature>
<comment type="caution">
    <text evidence="20">The sequence shown here is derived from an EMBL/GenBank/DDBJ whole genome shotgun (WGS) entry which is preliminary data.</text>
</comment>
<feature type="compositionally biased region" description="Basic and acidic residues" evidence="17">
    <location>
        <begin position="2227"/>
        <end position="2242"/>
    </location>
</feature>
<keyword evidence="11" id="KW-0406">Ion transport</keyword>